<evidence type="ECO:0008006" key="2">
    <source>
        <dbReference type="Google" id="ProtNLM"/>
    </source>
</evidence>
<organism evidence="1">
    <name type="scientific">marine metagenome</name>
    <dbReference type="NCBI Taxonomy" id="408172"/>
    <lineage>
        <taxon>unclassified sequences</taxon>
        <taxon>metagenomes</taxon>
        <taxon>ecological metagenomes</taxon>
    </lineage>
</organism>
<dbReference type="EMBL" id="UINC01015000">
    <property type="protein sequence ID" value="SVA63519.1"/>
    <property type="molecule type" value="Genomic_DNA"/>
</dbReference>
<protein>
    <recommendedName>
        <fullName evidence="2">Phage-Barnase-EndoU-ColicinE5/D-RelE like nuclease 2 domain-containing protein</fullName>
    </recommendedName>
</protein>
<sequence length="121" mass="14610">MDIYFTQHAIQRKAQRGDWLIRTPTRREARNAVPDLEELLRRKGRWFSREDPETGMIMIYCIVNNLEVYCGVIEGHHGQWKAVITTYYPYTSKMKKRLYLKRYENYEMFDIDAPEFDYGDS</sequence>
<accession>A0A381XFM5</accession>
<reference evidence="1" key="1">
    <citation type="submission" date="2018-05" db="EMBL/GenBank/DDBJ databases">
        <authorList>
            <person name="Lanie J.A."/>
            <person name="Ng W.-L."/>
            <person name="Kazmierczak K.M."/>
            <person name="Andrzejewski T.M."/>
            <person name="Davidsen T.M."/>
            <person name="Wayne K.J."/>
            <person name="Tettelin H."/>
            <person name="Glass J.I."/>
            <person name="Rusch D."/>
            <person name="Podicherti R."/>
            <person name="Tsui H.-C.T."/>
            <person name="Winkler M.E."/>
        </authorList>
    </citation>
    <scope>NUCLEOTIDE SEQUENCE</scope>
</reference>
<evidence type="ECO:0000313" key="1">
    <source>
        <dbReference type="EMBL" id="SVA63519.1"/>
    </source>
</evidence>
<name>A0A381XFM5_9ZZZZ</name>
<proteinExistence type="predicted"/>
<dbReference type="AlphaFoldDB" id="A0A381XFM5"/>
<gene>
    <name evidence="1" type="ORF">METZ01_LOCUS116373</name>
</gene>